<name>A0A3N0WXK1_9FLAO</name>
<evidence type="ECO:0000313" key="2">
    <source>
        <dbReference type="Proteomes" id="UP000270224"/>
    </source>
</evidence>
<dbReference type="RefSeq" id="WP_123265025.1">
    <property type="nucleotide sequence ID" value="NZ_RJUG01000002.1"/>
</dbReference>
<organism evidence="1 2">
    <name type="scientific">Kaistella daneshvariae</name>
    <dbReference type="NCBI Taxonomy" id="2487074"/>
    <lineage>
        <taxon>Bacteria</taxon>
        <taxon>Pseudomonadati</taxon>
        <taxon>Bacteroidota</taxon>
        <taxon>Flavobacteriia</taxon>
        <taxon>Flavobacteriales</taxon>
        <taxon>Weeksellaceae</taxon>
        <taxon>Chryseobacterium group</taxon>
        <taxon>Kaistella</taxon>
    </lineage>
</organism>
<comment type="caution">
    <text evidence="1">The sequence shown here is derived from an EMBL/GenBank/DDBJ whole genome shotgun (WGS) entry which is preliminary data.</text>
</comment>
<dbReference type="InterPro" id="IPR036390">
    <property type="entry name" value="WH_DNA-bd_sf"/>
</dbReference>
<gene>
    <name evidence="1" type="ORF">EGI11_03170</name>
</gene>
<proteinExistence type="predicted"/>
<sequence>MNNSHSFTEGADWQEMSVQAHNSREAHQMILPHIAPMQEQIITALKYLKQGTFRQIAAYAGLESDQVWKRMSELESRGFITGTESVICEKSQRPVTLWKLKPNLFT</sequence>
<dbReference type="Proteomes" id="UP000270224">
    <property type="component" value="Unassembled WGS sequence"/>
</dbReference>
<dbReference type="SUPFAM" id="SSF46785">
    <property type="entry name" value="Winged helix' DNA-binding domain"/>
    <property type="match status" value="1"/>
</dbReference>
<dbReference type="EMBL" id="RJUG01000002">
    <property type="protein sequence ID" value="ROI09772.1"/>
    <property type="molecule type" value="Genomic_DNA"/>
</dbReference>
<reference evidence="2" key="1">
    <citation type="submission" date="2018-11" db="EMBL/GenBank/DDBJ databases">
        <title>Proposal to divide the Flavobacteriaceae and reorganize its genera based on Amino Acid Identity values calculated from whole genome sequences.</title>
        <authorList>
            <person name="Nicholson A.C."/>
            <person name="Gulvik C.A."/>
            <person name="Whitney A.M."/>
            <person name="Humrighouse B.W."/>
            <person name="Bell M."/>
            <person name="Holmes B."/>
            <person name="Steigerwalt A."/>
            <person name="Villarma A."/>
            <person name="Sheth M."/>
            <person name="Batra D."/>
            <person name="Pryor J."/>
            <person name="Bernardet J.-F."/>
            <person name="Hugo C."/>
            <person name="Kampfer P."/>
            <person name="Newman J."/>
            <person name="Mcquiston J.R."/>
        </authorList>
    </citation>
    <scope>NUCLEOTIDE SEQUENCE [LARGE SCALE GENOMIC DNA]</scope>
    <source>
        <strain evidence="2">H3056</strain>
    </source>
</reference>
<dbReference type="OrthoDB" id="1448957at2"/>
<reference evidence="2" key="2">
    <citation type="submission" date="2018-11" db="EMBL/GenBank/DDBJ databases">
        <title>Proposal to divide the Flavobacteriaceae and reorganize its genera based on Amino Acid Identity values calculated from whole genome sequences.</title>
        <authorList>
            <person name="Nicholson A.C."/>
            <person name="Gulvik C.A."/>
            <person name="Whitney A.M."/>
            <person name="Humrighouse B.W."/>
            <person name="Bell M."/>
            <person name="Holmens B."/>
            <person name="Steigerwalt A."/>
            <person name="Villarma A."/>
            <person name="Sheth M."/>
            <person name="Batra D."/>
            <person name="Pryor J."/>
            <person name="Bernardet J.-F."/>
            <person name="Hugo C."/>
            <person name="Kampfer P."/>
            <person name="Newman J."/>
            <person name="Mcquiston J.R."/>
        </authorList>
    </citation>
    <scope>NUCLEOTIDE SEQUENCE [LARGE SCALE GENOMIC DNA]</scope>
    <source>
        <strain evidence="2">H3056</strain>
    </source>
</reference>
<dbReference type="AlphaFoldDB" id="A0A3N0WXK1"/>
<accession>A0A3N0WXK1</accession>
<protein>
    <submittedName>
        <fullName evidence="1">Lrp/AsnC family transcriptional regulator</fullName>
    </submittedName>
</protein>
<evidence type="ECO:0000313" key="1">
    <source>
        <dbReference type="EMBL" id="ROI09772.1"/>
    </source>
</evidence>